<dbReference type="EMBL" id="VUAA01000103">
    <property type="protein sequence ID" value="KAA1252362.1"/>
    <property type="molecule type" value="Genomic_DNA"/>
</dbReference>
<accession>A0A5Q6PBX3</accession>
<organism evidence="1 2">
    <name type="scientific">Vibrio cholerae</name>
    <dbReference type="NCBI Taxonomy" id="666"/>
    <lineage>
        <taxon>Bacteria</taxon>
        <taxon>Pseudomonadati</taxon>
        <taxon>Pseudomonadota</taxon>
        <taxon>Gammaproteobacteria</taxon>
        <taxon>Vibrionales</taxon>
        <taxon>Vibrionaceae</taxon>
        <taxon>Vibrio</taxon>
    </lineage>
</organism>
<dbReference type="AlphaFoldDB" id="A0A5Q6PBX3"/>
<protein>
    <submittedName>
        <fullName evidence="1">Toxin</fullName>
    </submittedName>
</protein>
<sequence>MCTVSLCVSLCLWMHNETVQVAMALEFKDKWLEQFY</sequence>
<proteinExistence type="predicted"/>
<feature type="non-terminal residue" evidence="1">
    <location>
        <position position="36"/>
    </location>
</feature>
<comment type="caution">
    <text evidence="1">The sequence shown here is derived from an EMBL/GenBank/DDBJ whole genome shotgun (WGS) entry which is preliminary data.</text>
</comment>
<dbReference type="Proteomes" id="UP000323225">
    <property type="component" value="Unassembled WGS sequence"/>
</dbReference>
<reference evidence="1 2" key="1">
    <citation type="submission" date="2019-09" db="EMBL/GenBank/DDBJ databases">
        <authorList>
            <person name="Kritzky A."/>
            <person name="Schelkanova E.Y."/>
            <person name="Alkhova Z.V."/>
            <person name="Smirnova N.I."/>
        </authorList>
    </citation>
    <scope>NUCLEOTIDE SEQUENCE [LARGE SCALE GENOMIC DNA]</scope>
    <source>
        <strain evidence="1 2">M1526</strain>
    </source>
</reference>
<gene>
    <name evidence="1" type="ORF">F0M16_23470</name>
</gene>
<evidence type="ECO:0000313" key="1">
    <source>
        <dbReference type="EMBL" id="KAA1252362.1"/>
    </source>
</evidence>
<evidence type="ECO:0000313" key="2">
    <source>
        <dbReference type="Proteomes" id="UP000323225"/>
    </source>
</evidence>
<name>A0A5Q6PBX3_VIBCL</name>